<reference evidence="1" key="1">
    <citation type="submission" date="2019-10" db="EMBL/GenBank/DDBJ databases">
        <title>Nonomuraea sp. nov., isolated from Phyllanthus amarus.</title>
        <authorList>
            <person name="Klykleung N."/>
            <person name="Tanasupawat S."/>
        </authorList>
    </citation>
    <scope>NUCLEOTIDE SEQUENCE [LARGE SCALE GENOMIC DNA]</scope>
    <source>
        <strain evidence="1">3MP-10</strain>
    </source>
</reference>
<dbReference type="RefSeq" id="WP_139670479.1">
    <property type="nucleotide sequence ID" value="NZ_VDLY02000013.1"/>
</dbReference>
<dbReference type="EMBL" id="VDLY02000013">
    <property type="protein sequence ID" value="KAB8162911.1"/>
    <property type="molecule type" value="Genomic_DNA"/>
</dbReference>
<evidence type="ECO:0000313" key="2">
    <source>
        <dbReference type="Proteomes" id="UP000314251"/>
    </source>
</evidence>
<gene>
    <name evidence="1" type="ORF">FH607_019935</name>
</gene>
<organism evidence="1 2">
    <name type="scientific">Streptomyces mimosae</name>
    <dbReference type="NCBI Taxonomy" id="2586635"/>
    <lineage>
        <taxon>Bacteria</taxon>
        <taxon>Bacillati</taxon>
        <taxon>Actinomycetota</taxon>
        <taxon>Actinomycetes</taxon>
        <taxon>Kitasatosporales</taxon>
        <taxon>Streptomycetaceae</taxon>
        <taxon>Streptomyces</taxon>
    </lineage>
</organism>
<dbReference type="OrthoDB" id="3214245at2"/>
<keyword evidence="2" id="KW-1185">Reference proteome</keyword>
<dbReference type="AlphaFoldDB" id="A0A5N6A2I4"/>
<sequence>MALRFMGIDPKTDGDECPTAWVDEEKAEIVVQGWKADGATEAECLETGKIPETEAVIRLPARMVPILRKACDAAEAAELQRAAG</sequence>
<protein>
    <submittedName>
        <fullName evidence="1">Uncharacterized protein</fullName>
    </submittedName>
</protein>
<proteinExistence type="predicted"/>
<evidence type="ECO:0000313" key="1">
    <source>
        <dbReference type="EMBL" id="KAB8162911.1"/>
    </source>
</evidence>
<comment type="caution">
    <text evidence="1">The sequence shown here is derived from an EMBL/GenBank/DDBJ whole genome shotgun (WGS) entry which is preliminary data.</text>
</comment>
<dbReference type="Proteomes" id="UP000314251">
    <property type="component" value="Unassembled WGS sequence"/>
</dbReference>
<accession>A0A5N6A2I4</accession>
<name>A0A5N6A2I4_9ACTN</name>